<feature type="compositionally biased region" description="Polar residues" evidence="1">
    <location>
        <begin position="591"/>
        <end position="606"/>
    </location>
</feature>
<feature type="region of interest" description="Disordered" evidence="1">
    <location>
        <begin position="1"/>
        <end position="103"/>
    </location>
</feature>
<organism evidence="3">
    <name type="scientific">Ajellomyces capsulatus (strain H88)</name>
    <name type="common">Darling's disease fungus</name>
    <name type="synonym">Histoplasma capsulatum</name>
    <dbReference type="NCBI Taxonomy" id="544711"/>
    <lineage>
        <taxon>Eukaryota</taxon>
        <taxon>Fungi</taxon>
        <taxon>Dikarya</taxon>
        <taxon>Ascomycota</taxon>
        <taxon>Pezizomycotina</taxon>
        <taxon>Eurotiomycetes</taxon>
        <taxon>Eurotiomycetidae</taxon>
        <taxon>Onygenales</taxon>
        <taxon>Ajellomycetaceae</taxon>
        <taxon>Histoplasma</taxon>
    </lineage>
</organism>
<dbReference type="OMA" id="MPNIANT"/>
<accession>F0UPI8</accession>
<dbReference type="EMBL" id="DS990640">
    <property type="protein sequence ID" value="EGC47787.1"/>
    <property type="molecule type" value="Genomic_DNA"/>
</dbReference>
<name>F0UPI8_AJEC8</name>
<dbReference type="HOGENOM" id="CLU_021476_0_0_1"/>
<feature type="compositionally biased region" description="Low complexity" evidence="1">
    <location>
        <begin position="43"/>
        <end position="54"/>
    </location>
</feature>
<dbReference type="AlphaFoldDB" id="F0UPI8"/>
<feature type="region of interest" description="Disordered" evidence="1">
    <location>
        <begin position="375"/>
        <end position="398"/>
    </location>
</feature>
<dbReference type="Proteomes" id="UP000008142">
    <property type="component" value="Unassembled WGS sequence"/>
</dbReference>
<feature type="compositionally biased region" description="Basic residues" evidence="1">
    <location>
        <begin position="30"/>
        <end position="39"/>
    </location>
</feature>
<reference evidence="3" key="1">
    <citation type="submission" date="2008-07" db="EMBL/GenBank/DDBJ databases">
        <title>Annotation of Ajellomyces capsulatus strain H88.</title>
        <authorList>
            <person name="Champion M."/>
            <person name="Cuomo C."/>
            <person name="Ma L.-J."/>
            <person name="Henn M.R."/>
            <person name="Sil A."/>
            <person name="Goldman B."/>
            <person name="Young S.K."/>
            <person name="Kodira C.D."/>
            <person name="Zeng Q."/>
            <person name="Koehrsen M."/>
            <person name="Alvarado L."/>
            <person name="Berlin A."/>
            <person name="Borenstein D."/>
            <person name="Chen Z."/>
            <person name="Engels R."/>
            <person name="Freedman E."/>
            <person name="Gellesch M."/>
            <person name="Goldberg J."/>
            <person name="Griggs A."/>
            <person name="Gujja S."/>
            <person name="Heiman D."/>
            <person name="Hepburn T."/>
            <person name="Howarth C."/>
            <person name="Jen D."/>
            <person name="Larson L."/>
            <person name="Lewis B."/>
            <person name="Mehta T."/>
            <person name="Park D."/>
            <person name="Pearson M."/>
            <person name="Roberts A."/>
            <person name="Saif S."/>
            <person name="Shea T."/>
            <person name="Shenoy N."/>
            <person name="Sisk P."/>
            <person name="Stolte C."/>
            <person name="Sykes S."/>
            <person name="Walk T."/>
            <person name="White J."/>
            <person name="Yandava C."/>
            <person name="Klein B."/>
            <person name="McEwen J.G."/>
            <person name="Puccia R."/>
            <person name="Goldman G.H."/>
            <person name="Felipe M.S."/>
            <person name="Nino-Vega G."/>
            <person name="San-Blas G."/>
            <person name="Taylor J."/>
            <person name="Mendoza L."/>
            <person name="Galagan J."/>
            <person name="Nusbaum C."/>
            <person name="Birren B."/>
        </authorList>
    </citation>
    <scope>NUCLEOTIDE SEQUENCE [LARGE SCALE GENOMIC DNA]</scope>
    <source>
        <strain evidence="3">H88</strain>
    </source>
</reference>
<feature type="region of interest" description="Disordered" evidence="1">
    <location>
        <begin position="586"/>
        <end position="655"/>
    </location>
</feature>
<evidence type="ECO:0000313" key="2">
    <source>
        <dbReference type="EMBL" id="EGC47787.1"/>
    </source>
</evidence>
<dbReference type="OrthoDB" id="5426563at2759"/>
<proteinExistence type="predicted"/>
<feature type="compositionally biased region" description="Polar residues" evidence="1">
    <location>
        <begin position="633"/>
        <end position="655"/>
    </location>
</feature>
<gene>
    <name evidence="2" type="ORF">HCEG_07002</name>
</gene>
<feature type="compositionally biased region" description="Low complexity" evidence="1">
    <location>
        <begin position="385"/>
        <end position="398"/>
    </location>
</feature>
<protein>
    <submittedName>
        <fullName evidence="2">Predicted protein</fullName>
    </submittedName>
</protein>
<feature type="compositionally biased region" description="Basic and acidic residues" evidence="1">
    <location>
        <begin position="55"/>
        <end position="83"/>
    </location>
</feature>
<evidence type="ECO:0000256" key="1">
    <source>
        <dbReference type="SAM" id="MobiDB-lite"/>
    </source>
</evidence>
<sequence length="655" mass="72847">MNWTGGRLQRHSYKNYKSQKAAQKQYFARARLKAQKRLHQGPSSSSARSLLSQRLPKELSHSQEREGIDHYIGNERRVDKNISSDRSSNRSPETEESQDFDHLRRKLLKRPDWASLAVVRPLRTSMFPMSSPHATSITRRRHRQQQKMKHRIPFQGEGLDADIAIGQMTNFPGGYLNENSPNDKESLLLGLETDMEKARISNSRNFRRTEANSRTIGLWNTPNHSEKEGAELPVLVAGGKSSWISSANCRIWHPPTPAKLMEIQMNSPGRDNLYDELPDDYWSVVGSEPAAPSQDPSESMLLEIEEMHTMGPFEKESRNNIPDCQRTTYSSSECCEEHYRGESRRSPMPNIANTSAPSTMSLSNLNNIEVVHPRAHSCPGEGSPNAGNSQNSAHSSASAITSVSPLLIPEMQGRHCRNPERFLVHSLKHLVPNTYAGHELPAVPDARRTSDSGIFDGQFQSGIGSELNSVVNDSARGQNKVPSLELRDYLSSSYQVEDIEQGNPQELLVCFPTQQTALDVDWAARPEIRVPASRGIDDLNPVIDTDEEGHLLKYFMGWPTSQEQSDHYTLLSPVCMEASDLSTAEKPAYPNSLTEPRSASSETGSQVWGKKATASRDSADLSDVGGSDPSRCEISSQDAVVGTTSDSSSTHQQRF</sequence>
<evidence type="ECO:0000313" key="3">
    <source>
        <dbReference type="Proteomes" id="UP000008142"/>
    </source>
</evidence>